<dbReference type="Proteomes" id="UP000054047">
    <property type="component" value="Unassembled WGS sequence"/>
</dbReference>
<dbReference type="GO" id="GO:0016231">
    <property type="term" value="F:beta-N-acetylglucosaminidase activity"/>
    <property type="evidence" value="ECO:0007669"/>
    <property type="project" value="TreeGrafter"/>
</dbReference>
<dbReference type="EMBL" id="KN727701">
    <property type="protein sequence ID" value="KIH65115.1"/>
    <property type="molecule type" value="Genomic_DNA"/>
</dbReference>
<dbReference type="AlphaFoldDB" id="A0A0C2GUM5"/>
<name>A0A0C2GUM5_9BILA</name>
<dbReference type="GO" id="GO:0009100">
    <property type="term" value="P:glycoprotein metabolic process"/>
    <property type="evidence" value="ECO:0007669"/>
    <property type="project" value="TreeGrafter"/>
</dbReference>
<dbReference type="OrthoDB" id="9975416at2759"/>
<dbReference type="PANTHER" id="PTHR13170">
    <property type="entry name" value="O-GLCNACASE"/>
    <property type="match status" value="1"/>
</dbReference>
<accession>A0A0C2GUM5</accession>
<dbReference type="InterPro" id="IPR051822">
    <property type="entry name" value="Glycosyl_Hydrolase_84"/>
</dbReference>
<keyword evidence="2" id="KW-1185">Reference proteome</keyword>
<organism evidence="1 2">
    <name type="scientific">Ancylostoma duodenale</name>
    <dbReference type="NCBI Taxonomy" id="51022"/>
    <lineage>
        <taxon>Eukaryota</taxon>
        <taxon>Metazoa</taxon>
        <taxon>Ecdysozoa</taxon>
        <taxon>Nematoda</taxon>
        <taxon>Chromadorea</taxon>
        <taxon>Rhabditida</taxon>
        <taxon>Rhabditina</taxon>
        <taxon>Rhabditomorpha</taxon>
        <taxon>Strongyloidea</taxon>
        <taxon>Ancylostomatidae</taxon>
        <taxon>Ancylostomatinae</taxon>
        <taxon>Ancylostoma</taxon>
    </lineage>
</organism>
<protein>
    <submittedName>
        <fullName evidence="1">Uncharacterized protein</fullName>
    </submittedName>
</protein>
<gene>
    <name evidence="1" type="ORF">ANCDUO_04568</name>
</gene>
<sequence>MLQNLIQTPLVSELIPYIWDAHGSCAVLLGIARWMNEGFVTIRPDEQPRSWTSDREDEPWMIGGGFLSECSKIIAPQGPIMNLFANRALLPLSIVNYLIRPYTPDDLDTLATLSITSVEKPNNSYALQKEVFLDRFIRPFLETYPQHCFLAQEVVASGDIKVRGESHCLGFVVIFFQISVDKRCLRTSGRQSFVCPDARVHFIVEGKLCEIDNWFPIVPEDILEVYPAWLDARLLVDAYDAVPTKKLVQTAASTLYINGKETFMTCLNLDKRRIAQEGRAAQHAMCPCWNGRIDHCL</sequence>
<evidence type="ECO:0000313" key="2">
    <source>
        <dbReference type="Proteomes" id="UP000054047"/>
    </source>
</evidence>
<reference evidence="1 2" key="1">
    <citation type="submission" date="2013-12" db="EMBL/GenBank/DDBJ databases">
        <title>Draft genome of the parsitic nematode Ancylostoma duodenale.</title>
        <authorList>
            <person name="Mitreva M."/>
        </authorList>
    </citation>
    <scope>NUCLEOTIDE SEQUENCE [LARGE SCALE GENOMIC DNA]</scope>
    <source>
        <strain evidence="1 2">Zhejiang</strain>
    </source>
</reference>
<proteinExistence type="predicted"/>
<dbReference type="Gene3D" id="1.20.58.240">
    <property type="entry name" value="STAT, domain 1"/>
    <property type="match status" value="1"/>
</dbReference>
<dbReference type="Gene3D" id="3.40.630.30">
    <property type="match status" value="1"/>
</dbReference>
<evidence type="ECO:0000313" key="1">
    <source>
        <dbReference type="EMBL" id="KIH65115.1"/>
    </source>
</evidence>
<dbReference type="PANTHER" id="PTHR13170:SF16">
    <property type="entry name" value="PROTEIN O-GLCNACASE"/>
    <property type="match status" value="1"/>
</dbReference>